<keyword evidence="3" id="KW-0472">Membrane</keyword>
<dbReference type="Pfam" id="PF07155">
    <property type="entry name" value="ECF-ribofla_trS"/>
    <property type="match status" value="1"/>
</dbReference>
<organism evidence="4 5">
    <name type="scientific">Mogibacterium pumilum</name>
    <dbReference type="NCBI Taxonomy" id="86332"/>
    <lineage>
        <taxon>Bacteria</taxon>
        <taxon>Bacillati</taxon>
        <taxon>Bacillota</taxon>
        <taxon>Clostridia</taxon>
        <taxon>Peptostreptococcales</taxon>
        <taxon>Anaerovoracaceae</taxon>
        <taxon>Mogibacterium</taxon>
    </lineage>
</organism>
<reference evidence="5" key="1">
    <citation type="submission" date="2016-05" db="EMBL/GenBank/DDBJ databases">
        <authorList>
            <person name="Holder M.E."/>
            <person name="Ajami N.J."/>
            <person name="Petrosino J.F."/>
        </authorList>
    </citation>
    <scope>NUCLEOTIDE SEQUENCE [LARGE SCALE GENOMIC DNA]</scope>
    <source>
        <strain evidence="5">ATCC 700696</strain>
    </source>
</reference>
<sequence length="200" mass="21463">MIETKNQTGGTSRADRSYKTLILVTTAMMTAMVMIATTFFKIPNAMGYIHLGDGFVLLAAIILPKKYACFAGGVGAGLADIYGGYAVWAPWTFVIKIVMVLIVQLFFDFLIKRAANGNHVAKLAGLPFAELFAYVLAVLWTASGYYVAQGFIYGNWVAPIADVPGNILQATVGAVVAIVVSVALGKTALGSKFYYRRATL</sequence>
<protein>
    <submittedName>
        <fullName evidence="4">Riboflavin transporter</fullName>
    </submittedName>
</protein>
<dbReference type="PANTHER" id="PTHR37815:SF3">
    <property type="entry name" value="UPF0397 PROTEIN SPR0429"/>
    <property type="match status" value="1"/>
</dbReference>
<feature type="transmembrane region" description="Helical" evidence="3">
    <location>
        <begin position="21"/>
        <end position="40"/>
    </location>
</feature>
<feature type="transmembrane region" description="Helical" evidence="3">
    <location>
        <begin position="123"/>
        <end position="147"/>
    </location>
</feature>
<dbReference type="RefSeq" id="WP_094233403.1">
    <property type="nucleotide sequence ID" value="NZ_CP016199.1"/>
</dbReference>
<dbReference type="AlphaFoldDB" id="A0A223AQH5"/>
<keyword evidence="5" id="KW-1185">Reference proteome</keyword>
<feature type="transmembrane region" description="Helical" evidence="3">
    <location>
        <begin position="93"/>
        <end position="111"/>
    </location>
</feature>
<feature type="transmembrane region" description="Helical" evidence="3">
    <location>
        <begin position="167"/>
        <end position="189"/>
    </location>
</feature>
<evidence type="ECO:0000313" key="5">
    <source>
        <dbReference type="Proteomes" id="UP000214689"/>
    </source>
</evidence>
<dbReference type="InterPro" id="IPR009825">
    <property type="entry name" value="ECF_substrate-spec-like"/>
</dbReference>
<keyword evidence="1 3" id="KW-0812">Transmembrane</keyword>
<evidence type="ECO:0000256" key="2">
    <source>
        <dbReference type="ARBA" id="ARBA00022989"/>
    </source>
</evidence>
<dbReference type="Proteomes" id="UP000214689">
    <property type="component" value="Chromosome"/>
</dbReference>
<dbReference type="PANTHER" id="PTHR37815">
    <property type="entry name" value="UPF0397 PROTEIN BC_2624-RELATED"/>
    <property type="match status" value="1"/>
</dbReference>
<dbReference type="GO" id="GO:0016020">
    <property type="term" value="C:membrane"/>
    <property type="evidence" value="ECO:0007669"/>
    <property type="project" value="InterPro"/>
</dbReference>
<name>A0A223AQH5_9FIRM</name>
<dbReference type="Gene3D" id="1.10.1760.20">
    <property type="match status" value="1"/>
</dbReference>
<proteinExistence type="predicted"/>
<evidence type="ECO:0000256" key="1">
    <source>
        <dbReference type="ARBA" id="ARBA00022692"/>
    </source>
</evidence>
<keyword evidence="2 3" id="KW-1133">Transmembrane helix</keyword>
<gene>
    <name evidence="4" type="ORF">AXF17_00985</name>
</gene>
<evidence type="ECO:0000313" key="4">
    <source>
        <dbReference type="EMBL" id="ASS37187.1"/>
    </source>
</evidence>
<accession>A0A223AQH5</accession>
<evidence type="ECO:0000256" key="3">
    <source>
        <dbReference type="SAM" id="Phobius"/>
    </source>
</evidence>
<dbReference type="EMBL" id="CP016199">
    <property type="protein sequence ID" value="ASS37187.1"/>
    <property type="molecule type" value="Genomic_DNA"/>
</dbReference>
<dbReference type="OrthoDB" id="411368at2"/>